<accession>A0A9D7QJ33</accession>
<dbReference type="InterPro" id="IPR052155">
    <property type="entry name" value="Biofilm_reg_signaling"/>
</dbReference>
<dbReference type="PROSITE" id="PS50887">
    <property type="entry name" value="GGDEF"/>
    <property type="match status" value="1"/>
</dbReference>
<feature type="transmembrane region" description="Helical" evidence="1">
    <location>
        <begin position="6"/>
        <end position="27"/>
    </location>
</feature>
<evidence type="ECO:0000313" key="4">
    <source>
        <dbReference type="EMBL" id="MBK8892056.1"/>
    </source>
</evidence>
<sequence length="695" mass="76770">MFNLSRYFSVLSLILIGLAAVLLGTLYREVSVRQLTMLAEDRNVAMAQVFENVLGESLAELMAASVGKDASMLMDADESQAMQASVAALMHETAVVKVKIYNRLGVMIFSTDPSQFGESQLGNAGFKSALAGEVRSDLSHRDSMATFDGVRPNIDLLASHVPISSEGRAVEGVFELFQDVTPFMTAYRRTLWIVTAVVTGVFALLYLMQLMVVRRAQRILSEQAKRIEAARSSLEIQVDARTEELRGSNRQLRREINERREAESQLNYLAYHDPLTGLANRRYFIERLEASLVDAARKNNRLAVLFIDLDQFKQVNDSLGHGVGDELLISVAAGLCEHVGLIDMLARLGGDEFICVMEAVRTDEEAAILAREVIATFDAPFRLGEHELFLSASVGISIFPNDGNSVSDLLRNADSAMYRAKAMGRGQYHFYTPEMTRDAQERIQIETLLRRAVGNGELSVHLQPQVETKSGRLVGAEALIRWDSPELGSVAPGRFIPLAEDSGIIVGLGTWVLRETCLQVMRWKASGFELPQVSVNLSVKQLERPEFVDTLQKILGETGLEPSHLKLEITESVVMAVKDAHGLLDRLRKIGVSLALDDFGTGYSSLSYLKMLPVQQLKIDRTFVFGIGVSSEDEAIIRSVMALARSLDFEVVAEGVETAEQAAFLSDLGCHQLQGFLHGRALAPAEFRTRWAALR</sequence>
<dbReference type="FunFam" id="3.20.20.450:FF:000001">
    <property type="entry name" value="Cyclic di-GMP phosphodiesterase yahA"/>
    <property type="match status" value="1"/>
</dbReference>
<dbReference type="SUPFAM" id="SSF55073">
    <property type="entry name" value="Nucleotide cyclase"/>
    <property type="match status" value="1"/>
</dbReference>
<evidence type="ECO:0000259" key="2">
    <source>
        <dbReference type="PROSITE" id="PS50883"/>
    </source>
</evidence>
<dbReference type="Pfam" id="PF00990">
    <property type="entry name" value="GGDEF"/>
    <property type="match status" value="1"/>
</dbReference>
<dbReference type="SMART" id="SM00052">
    <property type="entry name" value="EAL"/>
    <property type="match status" value="1"/>
</dbReference>
<proteinExistence type="predicted"/>
<feature type="domain" description="EAL" evidence="2">
    <location>
        <begin position="442"/>
        <end position="695"/>
    </location>
</feature>
<reference evidence="4" key="1">
    <citation type="submission" date="2020-10" db="EMBL/GenBank/DDBJ databases">
        <title>Connecting structure to function with the recovery of over 1000 high-quality activated sludge metagenome-assembled genomes encoding full-length rRNA genes using long-read sequencing.</title>
        <authorList>
            <person name="Singleton C.M."/>
            <person name="Petriglieri F."/>
            <person name="Kristensen J.M."/>
            <person name="Kirkegaard R.H."/>
            <person name="Michaelsen T.Y."/>
            <person name="Andersen M.H."/>
            <person name="Karst S.M."/>
            <person name="Dueholm M.S."/>
            <person name="Nielsen P.H."/>
            <person name="Albertsen M."/>
        </authorList>
    </citation>
    <scope>NUCLEOTIDE SEQUENCE</scope>
    <source>
        <strain evidence="4">OdNE_18-Q3-R46-58_BAT3C.305</strain>
    </source>
</reference>
<keyword evidence="1" id="KW-0812">Transmembrane</keyword>
<dbReference type="Gene3D" id="3.20.20.450">
    <property type="entry name" value="EAL domain"/>
    <property type="match status" value="1"/>
</dbReference>
<protein>
    <submittedName>
        <fullName evidence="4">EAL domain-containing protein</fullName>
    </submittedName>
</protein>
<dbReference type="CDD" id="cd01949">
    <property type="entry name" value="GGDEF"/>
    <property type="match status" value="1"/>
</dbReference>
<name>A0A9D7QJ33_9RHOO</name>
<dbReference type="InterPro" id="IPR029787">
    <property type="entry name" value="Nucleotide_cyclase"/>
</dbReference>
<keyword evidence="1" id="KW-0472">Membrane</keyword>
<feature type="domain" description="GGDEF" evidence="3">
    <location>
        <begin position="300"/>
        <end position="433"/>
    </location>
</feature>
<dbReference type="NCBIfam" id="TIGR00254">
    <property type="entry name" value="GGDEF"/>
    <property type="match status" value="1"/>
</dbReference>
<evidence type="ECO:0000256" key="1">
    <source>
        <dbReference type="SAM" id="Phobius"/>
    </source>
</evidence>
<dbReference type="SUPFAM" id="SSF141868">
    <property type="entry name" value="EAL domain-like"/>
    <property type="match status" value="1"/>
</dbReference>
<dbReference type="PROSITE" id="PS50883">
    <property type="entry name" value="EAL"/>
    <property type="match status" value="1"/>
</dbReference>
<dbReference type="InterPro" id="IPR043128">
    <property type="entry name" value="Rev_trsase/Diguanyl_cyclase"/>
</dbReference>
<feature type="transmembrane region" description="Helical" evidence="1">
    <location>
        <begin position="191"/>
        <end position="212"/>
    </location>
</feature>
<dbReference type="PANTHER" id="PTHR44757:SF2">
    <property type="entry name" value="BIOFILM ARCHITECTURE MAINTENANCE PROTEIN MBAA"/>
    <property type="match status" value="1"/>
</dbReference>
<evidence type="ECO:0000259" key="3">
    <source>
        <dbReference type="PROSITE" id="PS50887"/>
    </source>
</evidence>
<dbReference type="InterPro" id="IPR035919">
    <property type="entry name" value="EAL_sf"/>
</dbReference>
<organism evidence="4 5">
    <name type="scientific">Candidatus Dechloromonas phosphorivorans</name>
    <dbReference type="NCBI Taxonomy" id="2899244"/>
    <lineage>
        <taxon>Bacteria</taxon>
        <taxon>Pseudomonadati</taxon>
        <taxon>Pseudomonadota</taxon>
        <taxon>Betaproteobacteria</taxon>
        <taxon>Rhodocyclales</taxon>
        <taxon>Azonexaceae</taxon>
        <taxon>Dechloromonas</taxon>
    </lineage>
</organism>
<dbReference type="SMART" id="SM00267">
    <property type="entry name" value="GGDEF"/>
    <property type="match status" value="1"/>
</dbReference>
<comment type="caution">
    <text evidence="4">The sequence shown here is derived from an EMBL/GenBank/DDBJ whole genome shotgun (WGS) entry which is preliminary data.</text>
</comment>
<dbReference type="PANTHER" id="PTHR44757">
    <property type="entry name" value="DIGUANYLATE CYCLASE DGCP"/>
    <property type="match status" value="1"/>
</dbReference>
<dbReference type="CDD" id="cd01948">
    <property type="entry name" value="EAL"/>
    <property type="match status" value="1"/>
</dbReference>
<dbReference type="EMBL" id="JADKBR010000021">
    <property type="protein sequence ID" value="MBK8892056.1"/>
    <property type="molecule type" value="Genomic_DNA"/>
</dbReference>
<dbReference type="InterPro" id="IPR000160">
    <property type="entry name" value="GGDEF_dom"/>
</dbReference>
<dbReference type="InterPro" id="IPR001633">
    <property type="entry name" value="EAL_dom"/>
</dbReference>
<dbReference type="Gene3D" id="3.30.70.270">
    <property type="match status" value="1"/>
</dbReference>
<dbReference type="Pfam" id="PF00563">
    <property type="entry name" value="EAL"/>
    <property type="match status" value="1"/>
</dbReference>
<evidence type="ECO:0000313" key="5">
    <source>
        <dbReference type="Proteomes" id="UP000808146"/>
    </source>
</evidence>
<dbReference type="Proteomes" id="UP000808146">
    <property type="component" value="Unassembled WGS sequence"/>
</dbReference>
<gene>
    <name evidence="4" type="ORF">IPN75_17565</name>
</gene>
<dbReference type="AlphaFoldDB" id="A0A9D7QJ33"/>
<keyword evidence="1" id="KW-1133">Transmembrane helix</keyword>